<dbReference type="PROSITE" id="PS50011">
    <property type="entry name" value="PROTEIN_KINASE_DOM"/>
    <property type="match status" value="1"/>
</dbReference>
<gene>
    <name evidence="3" type="ORF">C8A01DRAFT_32285</name>
</gene>
<name>A0AAN6PPD6_9PEZI</name>
<keyword evidence="4" id="KW-1185">Reference proteome</keyword>
<evidence type="ECO:0000313" key="4">
    <source>
        <dbReference type="Proteomes" id="UP001303115"/>
    </source>
</evidence>
<dbReference type="Proteomes" id="UP001303115">
    <property type="component" value="Unassembled WGS sequence"/>
</dbReference>
<dbReference type="GO" id="GO:0005524">
    <property type="term" value="F:ATP binding"/>
    <property type="evidence" value="ECO:0007669"/>
    <property type="project" value="InterPro"/>
</dbReference>
<evidence type="ECO:0000259" key="2">
    <source>
        <dbReference type="PROSITE" id="PS50011"/>
    </source>
</evidence>
<evidence type="ECO:0000313" key="3">
    <source>
        <dbReference type="EMBL" id="KAK4043558.1"/>
    </source>
</evidence>
<dbReference type="PANTHER" id="PTHR44305:SF24">
    <property type="entry name" value="TYROSINE-PROTEIN KINASE C03B1.5-RELATED"/>
    <property type="match status" value="1"/>
</dbReference>
<sequence>MWWDDDTIEKTVTKQFVCSRLSSKAADRLDRPLGFGDDLTDCTYWEWIEEKSKKTFLVLADLGLPNHIFDLVDDSLDDEDLPIALDQVARLKLTPSKDEKTAKKFYHRQFHYLLRPLQKGGHVDYDDVEVIPLDVVDKKHAGSQSNHVDKVELPNQPGSVFCRCRIPLGSDHVSSEEFMSEINGIKEVQNQHLLSYWASYTHKGYGYILFTPASEFSLKSLLTTRPSCLKKLEKKARREVVMNWIYCLVNTMCFFHDRRLSHGNIRPSTVNFTKNNLVFFSGFRPFLISTLNSAIDDTSLDKEIYDYAAPEKVFSAPSSSSDAIHRSAGPSNHQASSFNPHAADVFSLGCVILELLSFLFKKQGRPFAAHRAAKHRAAGRGSPFPDSSFHANLGQVESWLAQLAKDALKKDDQVFRGVAPMLYVVQTMLAFYPSERPTAREVRERICQILAGPCCIPEPHCVRQDGNWDFGMGSLRLSAASMTSIASSSARSFFSTQRKSASQEENGKRGSRGSGGSASVNSSVRETEREAAISRARNGSHGSQKSAQQILNQWKASGPDGKGCLRSAG</sequence>
<dbReference type="Gene3D" id="1.10.510.10">
    <property type="entry name" value="Transferase(Phosphotransferase) domain 1"/>
    <property type="match status" value="1"/>
</dbReference>
<proteinExistence type="predicted"/>
<protein>
    <submittedName>
        <fullName evidence="3">Kinase-like domain-containing protein</fullName>
    </submittedName>
</protein>
<feature type="domain" description="Protein kinase" evidence="2">
    <location>
        <begin position="99"/>
        <end position="450"/>
    </location>
</feature>
<dbReference type="GO" id="GO:0004672">
    <property type="term" value="F:protein kinase activity"/>
    <property type="evidence" value="ECO:0007669"/>
    <property type="project" value="InterPro"/>
</dbReference>
<keyword evidence="3" id="KW-0808">Transferase</keyword>
<dbReference type="EMBL" id="MU854326">
    <property type="protein sequence ID" value="KAK4043558.1"/>
    <property type="molecule type" value="Genomic_DNA"/>
</dbReference>
<accession>A0AAN6PPD6</accession>
<organism evidence="3 4">
    <name type="scientific">Parachaetomium inaequale</name>
    <dbReference type="NCBI Taxonomy" id="2588326"/>
    <lineage>
        <taxon>Eukaryota</taxon>
        <taxon>Fungi</taxon>
        <taxon>Dikarya</taxon>
        <taxon>Ascomycota</taxon>
        <taxon>Pezizomycotina</taxon>
        <taxon>Sordariomycetes</taxon>
        <taxon>Sordariomycetidae</taxon>
        <taxon>Sordariales</taxon>
        <taxon>Chaetomiaceae</taxon>
        <taxon>Parachaetomium</taxon>
    </lineage>
</organism>
<evidence type="ECO:0000256" key="1">
    <source>
        <dbReference type="SAM" id="MobiDB-lite"/>
    </source>
</evidence>
<dbReference type="InterPro" id="IPR053083">
    <property type="entry name" value="TF_kinase-domain_protein"/>
</dbReference>
<dbReference type="PANTHER" id="PTHR44305">
    <property type="entry name" value="SI:DKEY-192D15.2-RELATED"/>
    <property type="match status" value="1"/>
</dbReference>
<dbReference type="AlphaFoldDB" id="A0AAN6PPD6"/>
<feature type="compositionally biased region" description="Polar residues" evidence="1">
    <location>
        <begin position="540"/>
        <end position="555"/>
    </location>
</feature>
<keyword evidence="3" id="KW-0418">Kinase</keyword>
<dbReference type="SUPFAM" id="SSF56112">
    <property type="entry name" value="Protein kinase-like (PK-like)"/>
    <property type="match status" value="1"/>
</dbReference>
<reference evidence="4" key="1">
    <citation type="journal article" date="2023" name="Mol. Phylogenet. Evol.">
        <title>Genome-scale phylogeny and comparative genomics of the fungal order Sordariales.</title>
        <authorList>
            <person name="Hensen N."/>
            <person name="Bonometti L."/>
            <person name="Westerberg I."/>
            <person name="Brannstrom I.O."/>
            <person name="Guillou S."/>
            <person name="Cros-Aarteil S."/>
            <person name="Calhoun S."/>
            <person name="Haridas S."/>
            <person name="Kuo A."/>
            <person name="Mondo S."/>
            <person name="Pangilinan J."/>
            <person name="Riley R."/>
            <person name="LaButti K."/>
            <person name="Andreopoulos B."/>
            <person name="Lipzen A."/>
            <person name="Chen C."/>
            <person name="Yan M."/>
            <person name="Daum C."/>
            <person name="Ng V."/>
            <person name="Clum A."/>
            <person name="Steindorff A."/>
            <person name="Ohm R.A."/>
            <person name="Martin F."/>
            <person name="Silar P."/>
            <person name="Natvig D.O."/>
            <person name="Lalanne C."/>
            <person name="Gautier V."/>
            <person name="Ament-Velasquez S.L."/>
            <person name="Kruys A."/>
            <person name="Hutchinson M.I."/>
            <person name="Powell A.J."/>
            <person name="Barry K."/>
            <person name="Miller A.N."/>
            <person name="Grigoriev I.V."/>
            <person name="Debuchy R."/>
            <person name="Gladieux P."/>
            <person name="Hiltunen Thoren M."/>
            <person name="Johannesson H."/>
        </authorList>
    </citation>
    <scope>NUCLEOTIDE SEQUENCE [LARGE SCALE GENOMIC DNA]</scope>
    <source>
        <strain evidence="4">CBS 284.82</strain>
    </source>
</reference>
<feature type="region of interest" description="Disordered" evidence="1">
    <location>
        <begin position="493"/>
        <end position="569"/>
    </location>
</feature>
<dbReference type="SMART" id="SM00220">
    <property type="entry name" value="S_TKc"/>
    <property type="match status" value="1"/>
</dbReference>
<dbReference type="InterPro" id="IPR011009">
    <property type="entry name" value="Kinase-like_dom_sf"/>
</dbReference>
<comment type="caution">
    <text evidence="3">The sequence shown here is derived from an EMBL/GenBank/DDBJ whole genome shotgun (WGS) entry which is preliminary data.</text>
</comment>
<dbReference type="InterPro" id="IPR000719">
    <property type="entry name" value="Prot_kinase_dom"/>
</dbReference>